<geneLocation type="plasmid" evidence="16">
    <name>pcblh4a</name>
</geneLocation>
<dbReference type="InterPro" id="IPR000531">
    <property type="entry name" value="Beta-barrel_TonB"/>
</dbReference>
<feature type="domain" description="TonB-dependent receptor-like beta-barrel" evidence="13">
    <location>
        <begin position="182"/>
        <end position="593"/>
    </location>
</feature>
<dbReference type="Proteomes" id="UP000241447">
    <property type="component" value="Plasmid pCBLh4a"/>
</dbReference>
<keyword evidence="7 10" id="KW-0472">Membrane</keyword>
<dbReference type="PROSITE" id="PS52016">
    <property type="entry name" value="TONB_DEPENDENT_REC_3"/>
    <property type="match status" value="1"/>
</dbReference>
<name>A0A2R4LY86_9RHOB</name>
<keyword evidence="5 12" id="KW-0732">Signal</keyword>
<keyword evidence="9 10" id="KW-0998">Cell outer membrane</keyword>
<protein>
    <submittedName>
        <fullName evidence="15">TonB-dependent receptor</fullName>
    </submittedName>
</protein>
<evidence type="ECO:0000259" key="14">
    <source>
        <dbReference type="Pfam" id="PF07715"/>
    </source>
</evidence>
<evidence type="ECO:0000256" key="11">
    <source>
        <dbReference type="RuleBase" id="RU003357"/>
    </source>
</evidence>
<dbReference type="KEGG" id="cbak:DA792_01470"/>
<evidence type="ECO:0000259" key="13">
    <source>
        <dbReference type="Pfam" id="PF00593"/>
    </source>
</evidence>
<evidence type="ECO:0000313" key="16">
    <source>
        <dbReference type="Proteomes" id="UP000241447"/>
    </source>
</evidence>
<sequence>MNRFTVLAASAGLLSLSAPVVAQDTFVLDEIIVTGGLSPIAAEKYGRAVSVVTADDIKDRGITTVQDALRALPGVSVSGSGPSSTQVRMRGGEGNHTLVLIDGIAAAGGDGEYIFSGLETANIERIEVLRGPQSVYYGSNASAGVINIITRKGGEGTTLNGRIEVGSGTTASTFVARRDARGGVSLALSHMDDPGFDQSGDGGEKDGLTRSTAILSGDYQATDALKLGFTLRRSEERYEYDSANWLASDADSYMMDDPSQYANRDELTAGVFGEYSMMEGRLTHRLAVETTRNQLQNNGGATTKTTTDAVKYRLSYGIDGAVDQADQLVNLLLEHREDDSSSNPAYGRAATSVALEYRGSFASGFDVQAGARFDDNDVFKDATTWNLGLSYLMDNGVRLHGSAGEGVVNPTYFELYADAFGYTGNPNLQPERNLSYDLGVELPIFSDRGTVDVTLFYERLKDEITDLNTGPGTYTSINQIGNSHRRGVEIAGVLEATDALSLRLGYTYLEAENPDKSVEIRRPRHELTLGGTLDAFGGRGSVSADLRHVAGNYDTQYWGSYQTVKLPSFTTVNVAAHYDLTDHVQLTGRVDNLFDAETTDVWGYATRGRAVYVGLNAQF</sequence>
<keyword evidence="2 10" id="KW-0813">Transport</keyword>
<dbReference type="PANTHER" id="PTHR30069:SF29">
    <property type="entry name" value="HEMOGLOBIN AND HEMOGLOBIN-HAPTOGLOBIN-BINDING PROTEIN 1-RELATED"/>
    <property type="match status" value="1"/>
</dbReference>
<evidence type="ECO:0000256" key="7">
    <source>
        <dbReference type="ARBA" id="ARBA00023136"/>
    </source>
</evidence>
<evidence type="ECO:0000256" key="5">
    <source>
        <dbReference type="ARBA" id="ARBA00022729"/>
    </source>
</evidence>
<dbReference type="CDD" id="cd01347">
    <property type="entry name" value="ligand_gated_channel"/>
    <property type="match status" value="1"/>
</dbReference>
<organism evidence="15 16">
    <name type="scientific">Celeribacter baekdonensis</name>
    <dbReference type="NCBI Taxonomy" id="875171"/>
    <lineage>
        <taxon>Bacteria</taxon>
        <taxon>Pseudomonadati</taxon>
        <taxon>Pseudomonadota</taxon>
        <taxon>Alphaproteobacteria</taxon>
        <taxon>Rhodobacterales</taxon>
        <taxon>Roseobacteraceae</taxon>
        <taxon>Celeribacter</taxon>
    </lineage>
</organism>
<dbReference type="AlphaFoldDB" id="A0A2R4LY86"/>
<dbReference type="GO" id="GO:0015344">
    <property type="term" value="F:siderophore uptake transmembrane transporter activity"/>
    <property type="evidence" value="ECO:0007669"/>
    <property type="project" value="TreeGrafter"/>
</dbReference>
<dbReference type="RefSeq" id="WP_107717761.1">
    <property type="nucleotide sequence ID" value="NZ_CP028472.1"/>
</dbReference>
<evidence type="ECO:0000256" key="9">
    <source>
        <dbReference type="ARBA" id="ARBA00023237"/>
    </source>
</evidence>
<keyword evidence="15" id="KW-0614">Plasmid</keyword>
<feature type="chain" id="PRO_5015325313" evidence="12">
    <location>
        <begin position="23"/>
        <end position="619"/>
    </location>
</feature>
<evidence type="ECO:0000256" key="2">
    <source>
        <dbReference type="ARBA" id="ARBA00022448"/>
    </source>
</evidence>
<dbReference type="Pfam" id="PF00593">
    <property type="entry name" value="TonB_dep_Rec_b-barrel"/>
    <property type="match status" value="1"/>
</dbReference>
<evidence type="ECO:0000313" key="15">
    <source>
        <dbReference type="EMBL" id="AVW89881.1"/>
    </source>
</evidence>
<reference evidence="15 16" key="1">
    <citation type="submission" date="2018-03" db="EMBL/GenBank/DDBJ databases">
        <title>The Complete Genome of Celeribacter baekdonensis strain LH4, a Thiosulfate-Oxidizing Alphaproteobacterium Isolated from Gulf of Mexico Continental Slope Sediments.</title>
        <authorList>
            <person name="Flood B.E."/>
            <person name="Bailey J.V."/>
            <person name="Leprich D."/>
        </authorList>
    </citation>
    <scope>NUCLEOTIDE SEQUENCE [LARGE SCALE GENOMIC DNA]</scope>
    <source>
        <strain evidence="15 16">LH4</strain>
        <plasmid evidence="16">Plasmid pcblh4a</plasmid>
    </source>
</reference>
<evidence type="ECO:0000256" key="12">
    <source>
        <dbReference type="SAM" id="SignalP"/>
    </source>
</evidence>
<dbReference type="SUPFAM" id="SSF56935">
    <property type="entry name" value="Porins"/>
    <property type="match status" value="1"/>
</dbReference>
<evidence type="ECO:0000256" key="8">
    <source>
        <dbReference type="ARBA" id="ARBA00023170"/>
    </source>
</evidence>
<evidence type="ECO:0000256" key="6">
    <source>
        <dbReference type="ARBA" id="ARBA00023077"/>
    </source>
</evidence>
<dbReference type="InterPro" id="IPR037066">
    <property type="entry name" value="Plug_dom_sf"/>
</dbReference>
<dbReference type="PANTHER" id="PTHR30069">
    <property type="entry name" value="TONB-DEPENDENT OUTER MEMBRANE RECEPTOR"/>
    <property type="match status" value="1"/>
</dbReference>
<dbReference type="Gene3D" id="2.170.130.10">
    <property type="entry name" value="TonB-dependent receptor, plug domain"/>
    <property type="match status" value="1"/>
</dbReference>
<evidence type="ECO:0000256" key="1">
    <source>
        <dbReference type="ARBA" id="ARBA00004571"/>
    </source>
</evidence>
<feature type="domain" description="TonB-dependent receptor plug" evidence="14">
    <location>
        <begin position="45"/>
        <end position="145"/>
    </location>
</feature>
<gene>
    <name evidence="15" type="ORF">DA792_01470</name>
</gene>
<feature type="signal peptide" evidence="12">
    <location>
        <begin position="1"/>
        <end position="22"/>
    </location>
</feature>
<evidence type="ECO:0000256" key="10">
    <source>
        <dbReference type="PROSITE-ProRule" id="PRU01360"/>
    </source>
</evidence>
<comment type="similarity">
    <text evidence="10 11">Belongs to the TonB-dependent receptor family.</text>
</comment>
<keyword evidence="4 10" id="KW-0812">Transmembrane</keyword>
<keyword evidence="6 11" id="KW-0798">TonB box</keyword>
<dbReference type="EMBL" id="CP028472">
    <property type="protein sequence ID" value="AVW89881.1"/>
    <property type="molecule type" value="Genomic_DNA"/>
</dbReference>
<evidence type="ECO:0000256" key="3">
    <source>
        <dbReference type="ARBA" id="ARBA00022452"/>
    </source>
</evidence>
<dbReference type="GO" id="GO:0009279">
    <property type="term" value="C:cell outer membrane"/>
    <property type="evidence" value="ECO:0007669"/>
    <property type="project" value="UniProtKB-SubCell"/>
</dbReference>
<comment type="subcellular location">
    <subcellularLocation>
        <location evidence="1 10">Cell outer membrane</location>
        <topology evidence="1 10">Multi-pass membrane protein</topology>
    </subcellularLocation>
</comment>
<proteinExistence type="inferred from homology"/>
<dbReference type="InterPro" id="IPR036942">
    <property type="entry name" value="Beta-barrel_TonB_sf"/>
</dbReference>
<dbReference type="Gene3D" id="2.40.170.20">
    <property type="entry name" value="TonB-dependent receptor, beta-barrel domain"/>
    <property type="match status" value="1"/>
</dbReference>
<keyword evidence="8 15" id="KW-0675">Receptor</keyword>
<dbReference type="Pfam" id="PF07715">
    <property type="entry name" value="Plug"/>
    <property type="match status" value="1"/>
</dbReference>
<dbReference type="OrthoDB" id="9760333at2"/>
<dbReference type="InterPro" id="IPR039426">
    <property type="entry name" value="TonB-dep_rcpt-like"/>
</dbReference>
<keyword evidence="3 10" id="KW-1134">Transmembrane beta strand</keyword>
<accession>A0A2R4LY86</accession>
<dbReference type="GO" id="GO:0044718">
    <property type="term" value="P:siderophore transmembrane transport"/>
    <property type="evidence" value="ECO:0007669"/>
    <property type="project" value="TreeGrafter"/>
</dbReference>
<dbReference type="InterPro" id="IPR012910">
    <property type="entry name" value="Plug_dom"/>
</dbReference>
<evidence type="ECO:0000256" key="4">
    <source>
        <dbReference type="ARBA" id="ARBA00022692"/>
    </source>
</evidence>